<evidence type="ECO:0000313" key="2">
    <source>
        <dbReference type="EMBL" id="KAL2635715.1"/>
    </source>
</evidence>
<accession>A0ABD1YYE6</accession>
<dbReference type="Proteomes" id="UP001605036">
    <property type="component" value="Unassembled WGS sequence"/>
</dbReference>
<evidence type="ECO:0000313" key="3">
    <source>
        <dbReference type="Proteomes" id="UP001605036"/>
    </source>
</evidence>
<gene>
    <name evidence="2" type="ORF">R1flu_007194</name>
</gene>
<feature type="coiled-coil region" evidence="1">
    <location>
        <begin position="435"/>
        <end position="462"/>
    </location>
</feature>
<name>A0ABD1YYE6_9MARC</name>
<keyword evidence="3" id="KW-1185">Reference proteome</keyword>
<reference evidence="2 3" key="1">
    <citation type="submission" date="2024-09" db="EMBL/GenBank/DDBJ databases">
        <title>Chromosome-scale assembly of Riccia fluitans.</title>
        <authorList>
            <person name="Paukszto L."/>
            <person name="Sawicki J."/>
            <person name="Karawczyk K."/>
            <person name="Piernik-Szablinska J."/>
            <person name="Szczecinska M."/>
            <person name="Mazdziarz M."/>
        </authorList>
    </citation>
    <scope>NUCLEOTIDE SEQUENCE [LARGE SCALE GENOMIC DNA]</scope>
    <source>
        <strain evidence="2">Rf_01</strain>
        <tissue evidence="2">Aerial parts of the thallus</tissue>
    </source>
</reference>
<sequence>MRKYTSTVDSLTPLSSEGGFGLENVEAERTKDIRSKIQRKLGKWANRFLSWTLRVLLLQHVLRAIPTYHFLGLGLLRNSYKSLEAPCKAFLWGTNAENKAKTSLVSWESVSQLKRNGGLQIRPFHIVADVLKMRYVGRLLNGDLDDWAQIMGHFIREQMQQRPGCREAKLWSVEEGLLLLPTLSMPHSETTRNVLQGWFKFRKFLRLDEHTLVLPGSITLRQLQDLMKRYRTTWPYNDRTVHPLLKRLGIRVLTNLADATGKWIMVANALRARGIQLDQTQEDTIQVFQTWLGTVQMGVQKLEHSPSWRWKGSETKWTGWTQPTSFWHNLYETEETPEDLSAKWPDQPYALDWKARWLRLWGKGGSPRVKLLIWKILRRAYFTGERAATLGKPDTLPEPTPRHAADRLFRTRTEIEGGFNNRSSADRWQKGIKALEELNSLLKIAESQMNSARSEVDNEEHSASP</sequence>
<comment type="caution">
    <text evidence="2">The sequence shown here is derived from an EMBL/GenBank/DDBJ whole genome shotgun (WGS) entry which is preliminary data.</text>
</comment>
<evidence type="ECO:0000256" key="1">
    <source>
        <dbReference type="SAM" id="Coils"/>
    </source>
</evidence>
<protein>
    <submittedName>
        <fullName evidence="2">Uncharacterized protein</fullName>
    </submittedName>
</protein>
<organism evidence="2 3">
    <name type="scientific">Riccia fluitans</name>
    <dbReference type="NCBI Taxonomy" id="41844"/>
    <lineage>
        <taxon>Eukaryota</taxon>
        <taxon>Viridiplantae</taxon>
        <taxon>Streptophyta</taxon>
        <taxon>Embryophyta</taxon>
        <taxon>Marchantiophyta</taxon>
        <taxon>Marchantiopsida</taxon>
        <taxon>Marchantiidae</taxon>
        <taxon>Marchantiales</taxon>
        <taxon>Ricciaceae</taxon>
        <taxon>Riccia</taxon>
    </lineage>
</organism>
<proteinExistence type="predicted"/>
<dbReference type="PANTHER" id="PTHR33116">
    <property type="entry name" value="REVERSE TRANSCRIPTASE ZINC-BINDING DOMAIN-CONTAINING PROTEIN-RELATED-RELATED"/>
    <property type="match status" value="1"/>
</dbReference>
<dbReference type="PANTHER" id="PTHR33116:SF70">
    <property type="entry name" value="NON-LTR RETROELEMENT REVERSE TRANSCRIPTASE-LIKE PROTEIN"/>
    <property type="match status" value="1"/>
</dbReference>
<dbReference type="AlphaFoldDB" id="A0ABD1YYE6"/>
<dbReference type="EMBL" id="JBHFFA010000003">
    <property type="protein sequence ID" value="KAL2635715.1"/>
    <property type="molecule type" value="Genomic_DNA"/>
</dbReference>
<keyword evidence="1" id="KW-0175">Coiled coil</keyword>